<proteinExistence type="predicted"/>
<dbReference type="Proteomes" id="UP000033774">
    <property type="component" value="Unassembled WGS sequence"/>
</dbReference>
<name>A0A0F3IUQ6_9PROT</name>
<dbReference type="OrthoDB" id="175771at2"/>
<gene>
    <name evidence="1" type="ORF">VZ95_12175</name>
</gene>
<evidence type="ECO:0008006" key="3">
    <source>
        <dbReference type="Google" id="ProtNLM"/>
    </source>
</evidence>
<organism evidence="1 2">
    <name type="scientific">Elstera litoralis</name>
    <dbReference type="NCBI Taxonomy" id="552518"/>
    <lineage>
        <taxon>Bacteria</taxon>
        <taxon>Pseudomonadati</taxon>
        <taxon>Pseudomonadota</taxon>
        <taxon>Alphaproteobacteria</taxon>
        <taxon>Rhodospirillales</taxon>
        <taxon>Rhodospirillaceae</taxon>
        <taxon>Elstera</taxon>
    </lineage>
</organism>
<keyword evidence="2" id="KW-1185">Reference proteome</keyword>
<protein>
    <recommendedName>
        <fullName evidence="3">AlgX/AlgJ SGNH hydrolase-like domain-containing protein</fullName>
    </recommendedName>
</protein>
<comment type="caution">
    <text evidence="1">The sequence shown here is derived from an EMBL/GenBank/DDBJ whole genome shotgun (WGS) entry which is preliminary data.</text>
</comment>
<reference evidence="1 2" key="1">
    <citation type="submission" date="2015-03" db="EMBL/GenBank/DDBJ databases">
        <title>Draft genome sequence of Elstera litoralis.</title>
        <authorList>
            <person name="Rahalkar M.C."/>
            <person name="Dhakephalkar P.K."/>
            <person name="Pore S.D."/>
            <person name="Arora P."/>
            <person name="Kapse N.G."/>
            <person name="Pandit P.S."/>
        </authorList>
    </citation>
    <scope>NUCLEOTIDE SEQUENCE [LARGE SCALE GENOMIC DNA]</scope>
    <source>
        <strain evidence="1 2">Dia-1</strain>
    </source>
</reference>
<dbReference type="EMBL" id="LAJY01000301">
    <property type="protein sequence ID" value="KJV09329.1"/>
    <property type="molecule type" value="Genomic_DNA"/>
</dbReference>
<dbReference type="AlphaFoldDB" id="A0A0F3IUQ6"/>
<dbReference type="RefSeq" id="WP_045776084.1">
    <property type="nucleotide sequence ID" value="NZ_LAJY01000301.1"/>
</dbReference>
<accession>A0A0F3IUQ6</accession>
<evidence type="ECO:0000313" key="1">
    <source>
        <dbReference type="EMBL" id="KJV09329.1"/>
    </source>
</evidence>
<evidence type="ECO:0000313" key="2">
    <source>
        <dbReference type="Proteomes" id="UP000033774"/>
    </source>
</evidence>
<sequence length="392" mass="43445">MRRLAPLLLIAALWLPLAASVWEPGAEPLLENRTLAPPPSLPHTWAMALRFPNAADAWARDHFGFRTRLLVAYNRLRFGLFGEYPSPDLLAGKDGMIFFNFGSAENKRLVRHLCGLNLDADHVADRVMEVTAFLFQMRALHPQTYLLAIPDKSRVFPEALPDWVQAECARATPPLAKLMASIATVPWLEGASLYPLAALRAADPPVYPKSNFHWNLPGARMIADLAAKDLFHMTPTVDLPYRPVPGFSDLTSFMPGLTRPIAESTPDFAAAGIRACQNEAACFPEFPEAAGRLGHLSRFQQVSPAPGRPRLLILSDSFGTALAPGFAPYFAEVWHFSMNDLATSLTPAQRSAMRQAIFEQFQPDIILHAYTETAILWGDSYLEVVRRFVVGE</sequence>